<dbReference type="RefSeq" id="WP_343911907.1">
    <property type="nucleotide sequence ID" value="NZ_BAAAGE010000001.1"/>
</dbReference>
<dbReference type="PROSITE" id="PS50925">
    <property type="entry name" value="BLUF"/>
    <property type="match status" value="1"/>
</dbReference>
<evidence type="ECO:0000259" key="1">
    <source>
        <dbReference type="PROSITE" id="PS50925"/>
    </source>
</evidence>
<evidence type="ECO:0000313" key="3">
    <source>
        <dbReference type="Proteomes" id="UP001501758"/>
    </source>
</evidence>
<dbReference type="Gene3D" id="3.30.70.100">
    <property type="match status" value="1"/>
</dbReference>
<protein>
    <recommendedName>
        <fullName evidence="1">BLUF domain-containing protein</fullName>
    </recommendedName>
</protein>
<dbReference type="InterPro" id="IPR007024">
    <property type="entry name" value="BLUF_domain"/>
</dbReference>
<sequence>MKKPIYHTISYVSTCSELSDHEINELLNTTKLKNNDLGITGILMYSEQNFFQIIEGEVTTIKNLYQKIVRDIRHFDIIKIFDRSTEVRCFKTFENSYTVVNKEKDYLELERFLESEKSYNPKNFKNISYIANKFMKLS</sequence>
<organism evidence="2 3">
    <name type="scientific">Aquimarina litoralis</name>
    <dbReference type="NCBI Taxonomy" id="584605"/>
    <lineage>
        <taxon>Bacteria</taxon>
        <taxon>Pseudomonadati</taxon>
        <taxon>Bacteroidota</taxon>
        <taxon>Flavobacteriia</taxon>
        <taxon>Flavobacteriales</taxon>
        <taxon>Flavobacteriaceae</taxon>
        <taxon>Aquimarina</taxon>
    </lineage>
</organism>
<dbReference type="InterPro" id="IPR036046">
    <property type="entry name" value="Acylphosphatase-like_dom_sf"/>
</dbReference>
<evidence type="ECO:0000313" key="2">
    <source>
        <dbReference type="EMBL" id="GAA0718648.1"/>
    </source>
</evidence>
<feature type="domain" description="BLUF" evidence="1">
    <location>
        <begin position="6"/>
        <end position="96"/>
    </location>
</feature>
<dbReference type="Pfam" id="PF04940">
    <property type="entry name" value="BLUF"/>
    <property type="match status" value="1"/>
</dbReference>
<reference evidence="2 3" key="1">
    <citation type="journal article" date="2019" name="Int. J. Syst. Evol. Microbiol.">
        <title>The Global Catalogue of Microorganisms (GCM) 10K type strain sequencing project: providing services to taxonomists for standard genome sequencing and annotation.</title>
        <authorList>
            <consortium name="The Broad Institute Genomics Platform"/>
            <consortium name="The Broad Institute Genome Sequencing Center for Infectious Disease"/>
            <person name="Wu L."/>
            <person name="Ma J."/>
        </authorList>
    </citation>
    <scope>NUCLEOTIDE SEQUENCE [LARGE SCALE GENOMIC DNA]</scope>
    <source>
        <strain evidence="2 3">JCM 15974</strain>
    </source>
</reference>
<accession>A0ABN1IPE1</accession>
<dbReference type="EMBL" id="BAAAGE010000001">
    <property type="protein sequence ID" value="GAA0718648.1"/>
    <property type="molecule type" value="Genomic_DNA"/>
</dbReference>
<dbReference type="SMART" id="SM01034">
    <property type="entry name" value="BLUF"/>
    <property type="match status" value="1"/>
</dbReference>
<name>A0ABN1IPE1_9FLAO</name>
<keyword evidence="3" id="KW-1185">Reference proteome</keyword>
<gene>
    <name evidence="2" type="ORF">GCM10009430_17060</name>
</gene>
<comment type="caution">
    <text evidence="2">The sequence shown here is derived from an EMBL/GenBank/DDBJ whole genome shotgun (WGS) entry which is preliminary data.</text>
</comment>
<proteinExistence type="predicted"/>
<dbReference type="Proteomes" id="UP001501758">
    <property type="component" value="Unassembled WGS sequence"/>
</dbReference>
<dbReference type="SUPFAM" id="SSF54975">
    <property type="entry name" value="Acylphosphatase/BLUF domain-like"/>
    <property type="match status" value="1"/>
</dbReference>